<reference evidence="1" key="1">
    <citation type="submission" date="2023-03" db="EMBL/GenBank/DDBJ databases">
        <title>Massive genome expansion in bonnet fungi (Mycena s.s.) driven by repeated elements and novel gene families across ecological guilds.</title>
        <authorList>
            <consortium name="Lawrence Berkeley National Laboratory"/>
            <person name="Harder C.B."/>
            <person name="Miyauchi S."/>
            <person name="Viragh M."/>
            <person name="Kuo A."/>
            <person name="Thoen E."/>
            <person name="Andreopoulos B."/>
            <person name="Lu D."/>
            <person name="Skrede I."/>
            <person name="Drula E."/>
            <person name="Henrissat B."/>
            <person name="Morin E."/>
            <person name="Kohler A."/>
            <person name="Barry K."/>
            <person name="LaButti K."/>
            <person name="Morin E."/>
            <person name="Salamov A."/>
            <person name="Lipzen A."/>
            <person name="Mereny Z."/>
            <person name="Hegedus B."/>
            <person name="Baldrian P."/>
            <person name="Stursova M."/>
            <person name="Weitz H."/>
            <person name="Taylor A."/>
            <person name="Grigoriev I.V."/>
            <person name="Nagy L.G."/>
            <person name="Martin F."/>
            <person name="Kauserud H."/>
        </authorList>
    </citation>
    <scope>NUCLEOTIDE SEQUENCE</scope>
    <source>
        <strain evidence="1">CBHHK067</strain>
    </source>
</reference>
<protein>
    <submittedName>
        <fullName evidence="1">Uncharacterized protein</fullName>
    </submittedName>
</protein>
<evidence type="ECO:0000313" key="1">
    <source>
        <dbReference type="EMBL" id="KAJ7675130.1"/>
    </source>
</evidence>
<evidence type="ECO:0000313" key="2">
    <source>
        <dbReference type="Proteomes" id="UP001221757"/>
    </source>
</evidence>
<proteinExistence type="predicted"/>
<dbReference type="EMBL" id="JARKIE010000152">
    <property type="protein sequence ID" value="KAJ7675130.1"/>
    <property type="molecule type" value="Genomic_DNA"/>
</dbReference>
<organism evidence="1 2">
    <name type="scientific">Mycena rosella</name>
    <name type="common">Pink bonnet</name>
    <name type="synonym">Agaricus rosellus</name>
    <dbReference type="NCBI Taxonomy" id="1033263"/>
    <lineage>
        <taxon>Eukaryota</taxon>
        <taxon>Fungi</taxon>
        <taxon>Dikarya</taxon>
        <taxon>Basidiomycota</taxon>
        <taxon>Agaricomycotina</taxon>
        <taxon>Agaricomycetes</taxon>
        <taxon>Agaricomycetidae</taxon>
        <taxon>Agaricales</taxon>
        <taxon>Marasmiineae</taxon>
        <taxon>Mycenaceae</taxon>
        <taxon>Mycena</taxon>
    </lineage>
</organism>
<dbReference type="AlphaFoldDB" id="A0AAD7D218"/>
<gene>
    <name evidence="1" type="ORF">B0H17DRAFT_1207871</name>
</gene>
<sequence length="236" mass="26861">MNSAPQDVADCVWSRVLFFAMVADRQHIAALLEARDDEPDKRRNSARLLYLFVSKTFCRLALPYLYGYPAFAPEYQASHFVSRLERHAVALCALARRSGGKSVFALCPNITQLTLQIDARPVLAAADHLEFPSRDLRFPAKHTLVKLLVVNKYENPYKTKELEDWGLLFKTLDFANFPALCELRISACEWPTMEHTIWKSPWVKHSEALASSAGMQGALSRFEKCCLLQPFSPRVR</sequence>
<name>A0AAD7D218_MYCRO</name>
<dbReference type="Proteomes" id="UP001221757">
    <property type="component" value="Unassembled WGS sequence"/>
</dbReference>
<comment type="caution">
    <text evidence="1">The sequence shown here is derived from an EMBL/GenBank/DDBJ whole genome shotgun (WGS) entry which is preliminary data.</text>
</comment>
<accession>A0AAD7D218</accession>
<keyword evidence="2" id="KW-1185">Reference proteome</keyword>